<dbReference type="EMBL" id="BPLQ01001058">
    <property type="protein sequence ID" value="GIX77919.1"/>
    <property type="molecule type" value="Genomic_DNA"/>
</dbReference>
<evidence type="ECO:0000313" key="1">
    <source>
        <dbReference type="EMBL" id="GIX77919.1"/>
    </source>
</evidence>
<keyword evidence="2" id="KW-1185">Reference proteome</keyword>
<name>A0AAV4MZJ2_9ARAC</name>
<accession>A0AAV4MZJ2</accession>
<dbReference type="AlphaFoldDB" id="A0AAV4MZJ2"/>
<reference evidence="1 2" key="1">
    <citation type="submission" date="2021-06" db="EMBL/GenBank/DDBJ databases">
        <title>Caerostris darwini draft genome.</title>
        <authorList>
            <person name="Kono N."/>
            <person name="Arakawa K."/>
        </authorList>
    </citation>
    <scope>NUCLEOTIDE SEQUENCE [LARGE SCALE GENOMIC DNA]</scope>
</reference>
<dbReference type="Proteomes" id="UP001054837">
    <property type="component" value="Unassembled WGS sequence"/>
</dbReference>
<proteinExistence type="predicted"/>
<evidence type="ECO:0000313" key="2">
    <source>
        <dbReference type="Proteomes" id="UP001054837"/>
    </source>
</evidence>
<protein>
    <submittedName>
        <fullName evidence="1">Uncharacterized protein</fullName>
    </submittedName>
</protein>
<comment type="caution">
    <text evidence="1">The sequence shown here is derived from an EMBL/GenBank/DDBJ whole genome shotgun (WGS) entry which is preliminary data.</text>
</comment>
<gene>
    <name evidence="1" type="ORF">CDAR_373371</name>
</gene>
<sequence>MGKRWQITKSNTNTVTSNTTSISIPVKGKTKQVGSWRLASQSIGERSFCEERQRSHSAGHANHFGDEDMEINGSVRPGPEMCFDVSEVFSVNLNLATHFKMHSSFRRIYIFSEREGRGRVVEGYWLFPEGFRDGVGKKSFDFEEINLGH</sequence>
<organism evidence="1 2">
    <name type="scientific">Caerostris darwini</name>
    <dbReference type="NCBI Taxonomy" id="1538125"/>
    <lineage>
        <taxon>Eukaryota</taxon>
        <taxon>Metazoa</taxon>
        <taxon>Ecdysozoa</taxon>
        <taxon>Arthropoda</taxon>
        <taxon>Chelicerata</taxon>
        <taxon>Arachnida</taxon>
        <taxon>Araneae</taxon>
        <taxon>Araneomorphae</taxon>
        <taxon>Entelegynae</taxon>
        <taxon>Araneoidea</taxon>
        <taxon>Araneidae</taxon>
        <taxon>Caerostris</taxon>
    </lineage>
</organism>